<dbReference type="RefSeq" id="WP_012956358.1">
    <property type="nucleotide sequence ID" value="NC_013790.1"/>
</dbReference>
<sequence length="299" mass="33141">MEANQIAKLAQIASALEVSGYPKPGNVHRTRNYDDMVFEDFIISGVVIGDTIRELANHTQSIDDLSDANLGKYILEAVAETNKWIANNTNLGIMMMCVPIAAAASISDDFSQIQENVGKLMDATTVEDAVDLYDAINLADAGGMGDQDEFDVTSEKAKDELRANNQTMFDVLKISAPWDRLASELTSKMPVSFEIGYPTFTGFCNSCEDVDKINKATVLTFMTLLSEIPDTLISRKYGDEVAKDVSLKAKELLEFKDDDDFVEKLLEFDDYLYENKYNPGTTADLTAASIFISYLDKEF</sequence>
<protein>
    <submittedName>
        <fullName evidence="1">ATP:dephospho-CoA triphosphoribosyl transferase CitG</fullName>
        <ecNumber evidence="1">2.4.2.52</ecNumber>
    </submittedName>
</protein>
<reference evidence="1 2" key="1">
    <citation type="journal article" date="2010" name="PLoS ONE">
        <title>The genome sequence of the rumen methanogen Methanobrevibacter ruminantium reveals new possibilities for controlling ruminant methane emissions.</title>
        <authorList>
            <person name="Leahy S.C."/>
            <person name="Kelly W.J."/>
            <person name="Altermann E."/>
            <person name="Ronimus R.S."/>
            <person name="Yeoman C.J."/>
            <person name="Pacheco D.M."/>
            <person name="Li D."/>
            <person name="Kong Z."/>
            <person name="McTavish S."/>
            <person name="Sang C."/>
            <person name="Lambie S.C."/>
            <person name="Janssen P.H."/>
            <person name="Dey D."/>
            <person name="Attwood G.T."/>
        </authorList>
    </citation>
    <scope>NUCLEOTIDE SEQUENCE [LARGE SCALE GENOMIC DNA]</scope>
    <source>
        <strain evidence="2">ATCC 35063 / DSM 1093 / JCM 13430 / OCM 146 / M1</strain>
    </source>
</reference>
<dbReference type="Proteomes" id="UP000008680">
    <property type="component" value="Chromosome"/>
</dbReference>
<proteinExistence type="predicted"/>
<dbReference type="AlphaFoldDB" id="D3E4E8"/>
<keyword evidence="1" id="KW-0808">Transferase</keyword>
<dbReference type="PANTHER" id="PTHR42280">
    <property type="entry name" value="CITG FAMILY PROTEIN"/>
    <property type="match status" value="1"/>
</dbReference>
<dbReference type="OrthoDB" id="85890at2157"/>
<keyword evidence="2" id="KW-1185">Reference proteome</keyword>
<dbReference type="Pfam" id="PF01874">
    <property type="entry name" value="CitG"/>
    <property type="match status" value="1"/>
</dbReference>
<dbReference type="eggNOG" id="arCOG04238">
    <property type="taxonomic scope" value="Archaea"/>
</dbReference>
<dbReference type="PANTHER" id="PTHR42280:SF1">
    <property type="entry name" value="CITG FAMILY PROTEIN"/>
    <property type="match status" value="1"/>
</dbReference>
<gene>
    <name evidence="1" type="primary">citG</name>
    <name evidence="1" type="ordered locus">mru_1559</name>
</gene>
<accession>D3E4E8</accession>
<dbReference type="GO" id="GO:0016757">
    <property type="term" value="F:glycosyltransferase activity"/>
    <property type="evidence" value="ECO:0007669"/>
    <property type="project" value="UniProtKB-KW"/>
</dbReference>
<dbReference type="GO" id="GO:0046917">
    <property type="term" value="F:triphosphoribosyl-dephospho-CoA synthase activity"/>
    <property type="evidence" value="ECO:0007669"/>
    <property type="project" value="UniProtKB-EC"/>
</dbReference>
<name>D3E4E8_METRM</name>
<dbReference type="GeneID" id="8771212"/>
<dbReference type="STRING" id="634498.mru_1559"/>
<dbReference type="GO" id="GO:0005524">
    <property type="term" value="F:ATP binding"/>
    <property type="evidence" value="ECO:0007669"/>
    <property type="project" value="InterPro"/>
</dbReference>
<evidence type="ECO:0000313" key="2">
    <source>
        <dbReference type="Proteomes" id="UP000008680"/>
    </source>
</evidence>
<keyword evidence="1" id="KW-0328">Glycosyltransferase</keyword>
<dbReference type="Gene3D" id="1.10.4200.10">
    <property type="entry name" value="Triphosphoribosyl-dephospho-CoA protein"/>
    <property type="match status" value="1"/>
</dbReference>
<evidence type="ECO:0000313" key="1">
    <source>
        <dbReference type="EMBL" id="ADC47409.1"/>
    </source>
</evidence>
<organism evidence="1 2">
    <name type="scientific">Methanobrevibacter ruminantium (strain ATCC 35063 / DSM 1093 / JCM 13430 / OCM 146 / M1)</name>
    <name type="common">Methanobacterium ruminantium</name>
    <dbReference type="NCBI Taxonomy" id="634498"/>
    <lineage>
        <taxon>Archaea</taxon>
        <taxon>Methanobacteriati</taxon>
        <taxon>Methanobacteriota</taxon>
        <taxon>Methanomada group</taxon>
        <taxon>Methanobacteria</taxon>
        <taxon>Methanobacteriales</taxon>
        <taxon>Methanobacteriaceae</taxon>
        <taxon>Methanobrevibacter</taxon>
    </lineage>
</organism>
<dbReference type="EMBL" id="CP001719">
    <property type="protein sequence ID" value="ADC47409.1"/>
    <property type="molecule type" value="Genomic_DNA"/>
</dbReference>
<dbReference type="EC" id="2.4.2.52" evidence="1"/>
<dbReference type="HOGENOM" id="CLU_063627_0_0_2"/>
<dbReference type="InterPro" id="IPR002736">
    <property type="entry name" value="CitG"/>
</dbReference>
<dbReference type="PATRIC" id="fig|634498.28.peg.1561"/>
<dbReference type="KEGG" id="mru:mru_1559"/>